<evidence type="ECO:0000313" key="4">
    <source>
        <dbReference type="Proteomes" id="UP000008827"/>
    </source>
</evidence>
<dbReference type="Proteomes" id="UP000008827">
    <property type="component" value="Chromosome 17"/>
</dbReference>
<dbReference type="InParanoid" id="A0A0R0FBT8"/>
<feature type="non-terminal residue" evidence="2">
    <location>
        <position position="1"/>
    </location>
</feature>
<reference evidence="2 3" key="1">
    <citation type="journal article" date="2010" name="Nature">
        <title>Genome sequence of the palaeopolyploid soybean.</title>
        <authorList>
            <person name="Schmutz J."/>
            <person name="Cannon S.B."/>
            <person name="Schlueter J."/>
            <person name="Ma J."/>
            <person name="Mitros T."/>
            <person name="Nelson W."/>
            <person name="Hyten D.L."/>
            <person name="Song Q."/>
            <person name="Thelen J.J."/>
            <person name="Cheng J."/>
            <person name="Xu D."/>
            <person name="Hellsten U."/>
            <person name="May G.D."/>
            <person name="Yu Y."/>
            <person name="Sakurai T."/>
            <person name="Umezawa T."/>
            <person name="Bhattacharyya M.K."/>
            <person name="Sandhu D."/>
            <person name="Valliyodan B."/>
            <person name="Lindquist E."/>
            <person name="Peto M."/>
            <person name="Grant D."/>
            <person name="Shu S."/>
            <person name="Goodstein D."/>
            <person name="Barry K."/>
            <person name="Futrell-Griggs M."/>
            <person name="Abernathy B."/>
            <person name="Du J."/>
            <person name="Tian Z."/>
            <person name="Zhu L."/>
            <person name="Gill N."/>
            <person name="Joshi T."/>
            <person name="Libault M."/>
            <person name="Sethuraman A."/>
            <person name="Zhang X.-C."/>
            <person name="Shinozaki K."/>
            <person name="Nguyen H.T."/>
            <person name="Wing R.A."/>
            <person name="Cregan P."/>
            <person name="Specht J."/>
            <person name="Grimwood J."/>
            <person name="Rokhsar D."/>
            <person name="Stacey G."/>
            <person name="Shoemaker R.C."/>
            <person name="Jackson S.A."/>
        </authorList>
    </citation>
    <scope>NUCLEOTIDE SEQUENCE</scope>
    <source>
        <strain evidence="3">cv. Williams 82</strain>
        <tissue evidence="2">Callus</tissue>
    </source>
</reference>
<dbReference type="EnsemblPlants" id="KRH03697">
    <property type="protein sequence ID" value="KRH03697"/>
    <property type="gene ID" value="GLYMA_17G114600"/>
</dbReference>
<dbReference type="OMA" id="YWLYSPI"/>
<dbReference type="AlphaFoldDB" id="A0A0R0FBT8"/>
<reference evidence="3" key="2">
    <citation type="submission" date="2018-02" db="UniProtKB">
        <authorList>
            <consortium name="EnsemblPlants"/>
        </authorList>
    </citation>
    <scope>IDENTIFICATION</scope>
    <source>
        <strain evidence="3">Williams 82</strain>
    </source>
</reference>
<evidence type="ECO:0000313" key="3">
    <source>
        <dbReference type="EnsemblPlants" id="KRH03697"/>
    </source>
</evidence>
<gene>
    <name evidence="2" type="ORF">GLYMA_17G114600</name>
</gene>
<dbReference type="Gramene" id="KRH03697">
    <property type="protein sequence ID" value="KRH03697"/>
    <property type="gene ID" value="GLYMA_17G114600"/>
</dbReference>
<keyword evidence="1" id="KW-0812">Transmembrane</keyword>
<protein>
    <submittedName>
        <fullName evidence="2 3">Uncharacterized protein</fullName>
    </submittedName>
</protein>
<evidence type="ECO:0000313" key="2">
    <source>
        <dbReference type="EMBL" id="KRH03697.1"/>
    </source>
</evidence>
<dbReference type="STRING" id="3847.A0A0R0FBT8"/>
<accession>A0A0R0FBT8</accession>
<sequence>CWSKDKILNDSWLYSPIFAIIVCCTVRLTAFYMFPIYLLVFEGYLNVHVLNFNGKKIVHYIQYLYGGKKK</sequence>
<reference evidence="2" key="3">
    <citation type="submission" date="2018-07" db="EMBL/GenBank/DDBJ databases">
        <title>WGS assembly of Glycine max.</title>
        <authorList>
            <person name="Schmutz J."/>
            <person name="Cannon S."/>
            <person name="Schlueter J."/>
            <person name="Ma J."/>
            <person name="Mitros T."/>
            <person name="Nelson W."/>
            <person name="Hyten D."/>
            <person name="Song Q."/>
            <person name="Thelen J."/>
            <person name="Cheng J."/>
            <person name="Xu D."/>
            <person name="Hellsten U."/>
            <person name="May G."/>
            <person name="Yu Y."/>
            <person name="Sakurai T."/>
            <person name="Umezawa T."/>
            <person name="Bhattacharyya M."/>
            <person name="Sandhu D."/>
            <person name="Valliyodan B."/>
            <person name="Lindquist E."/>
            <person name="Peto M."/>
            <person name="Grant D."/>
            <person name="Shu S."/>
            <person name="Goodstein D."/>
            <person name="Barry K."/>
            <person name="Futrell-Griggs M."/>
            <person name="Abernathy B."/>
            <person name="Du J."/>
            <person name="Tian Z."/>
            <person name="Zhu L."/>
            <person name="Gill N."/>
            <person name="Joshi T."/>
            <person name="Libault M."/>
            <person name="Sethuraman A."/>
            <person name="Zhang X."/>
            <person name="Shinozaki K."/>
            <person name="Nguyen H."/>
            <person name="Wing R."/>
            <person name="Cregan P."/>
            <person name="Specht J."/>
            <person name="Grimwood J."/>
            <person name="Rokhsar D."/>
            <person name="Stacey G."/>
            <person name="Shoemaker R."/>
            <person name="Jackson S."/>
        </authorList>
    </citation>
    <scope>NUCLEOTIDE SEQUENCE</scope>
    <source>
        <tissue evidence="2">Callus</tissue>
    </source>
</reference>
<feature type="transmembrane region" description="Helical" evidence="1">
    <location>
        <begin position="12"/>
        <end position="40"/>
    </location>
</feature>
<organism evidence="2">
    <name type="scientific">Glycine max</name>
    <name type="common">Soybean</name>
    <name type="synonym">Glycine hispida</name>
    <dbReference type="NCBI Taxonomy" id="3847"/>
    <lineage>
        <taxon>Eukaryota</taxon>
        <taxon>Viridiplantae</taxon>
        <taxon>Streptophyta</taxon>
        <taxon>Embryophyta</taxon>
        <taxon>Tracheophyta</taxon>
        <taxon>Spermatophyta</taxon>
        <taxon>Magnoliopsida</taxon>
        <taxon>eudicotyledons</taxon>
        <taxon>Gunneridae</taxon>
        <taxon>Pentapetalae</taxon>
        <taxon>rosids</taxon>
        <taxon>fabids</taxon>
        <taxon>Fabales</taxon>
        <taxon>Fabaceae</taxon>
        <taxon>Papilionoideae</taxon>
        <taxon>50 kb inversion clade</taxon>
        <taxon>NPAAA clade</taxon>
        <taxon>indigoferoid/millettioid clade</taxon>
        <taxon>Phaseoleae</taxon>
        <taxon>Glycine</taxon>
        <taxon>Glycine subgen. Soja</taxon>
    </lineage>
</organism>
<keyword evidence="1" id="KW-0472">Membrane</keyword>
<dbReference type="SMR" id="A0A0R0FBT8"/>
<keyword evidence="1" id="KW-1133">Transmembrane helix</keyword>
<name>A0A0R0FBT8_SOYBN</name>
<dbReference type="EMBL" id="CM000850">
    <property type="protein sequence ID" value="KRH03697.1"/>
    <property type="molecule type" value="Genomic_DNA"/>
</dbReference>
<keyword evidence="4" id="KW-1185">Reference proteome</keyword>
<proteinExistence type="predicted"/>
<evidence type="ECO:0000256" key="1">
    <source>
        <dbReference type="SAM" id="Phobius"/>
    </source>
</evidence>
<dbReference type="PaxDb" id="3847-GLYMA17G12335.1"/>